<dbReference type="Pfam" id="PF01832">
    <property type="entry name" value="Glucosaminidase"/>
    <property type="match status" value="1"/>
</dbReference>
<evidence type="ECO:0000256" key="6">
    <source>
        <dbReference type="ARBA" id="ARBA00022764"/>
    </source>
</evidence>
<dbReference type="Proteomes" id="UP001524569">
    <property type="component" value="Unassembled WGS sequence"/>
</dbReference>
<evidence type="ECO:0000256" key="7">
    <source>
        <dbReference type="ARBA" id="ARBA00022795"/>
    </source>
</evidence>
<comment type="similarity">
    <text evidence="3">In the N-terminal section; belongs to the FlgJ family.</text>
</comment>
<dbReference type="InterPro" id="IPR019301">
    <property type="entry name" value="Flagellar_prot_FlgJ_N"/>
</dbReference>
<dbReference type="PANTHER" id="PTHR33308:SF9">
    <property type="entry name" value="PEPTIDOGLYCAN HYDROLASE FLGJ"/>
    <property type="match status" value="1"/>
</dbReference>
<evidence type="ECO:0000256" key="11">
    <source>
        <dbReference type="ARBA" id="ARBA00030835"/>
    </source>
</evidence>
<keyword evidence="15" id="KW-1185">Reference proteome</keyword>
<evidence type="ECO:0000256" key="2">
    <source>
        <dbReference type="ARBA" id="ARBA00004418"/>
    </source>
</evidence>
<keyword evidence="8 14" id="KW-0378">Hydrolase</keyword>
<dbReference type="RefSeq" id="WP_256610148.1">
    <property type="nucleotide sequence ID" value="NZ_JANIBM010000005.1"/>
</dbReference>
<name>A0ABT1UEY3_9GAMM</name>
<keyword evidence="7" id="KW-1005">Bacterial flagellum biogenesis</keyword>
<evidence type="ECO:0000313" key="15">
    <source>
        <dbReference type="Proteomes" id="UP001524569"/>
    </source>
</evidence>
<dbReference type="NCBIfam" id="TIGR02541">
    <property type="entry name" value="flagell_FlgJ"/>
    <property type="match status" value="1"/>
</dbReference>
<keyword evidence="6" id="KW-0574">Periplasm</keyword>
<feature type="domain" description="Mannosyl-glycoprotein endo-beta-N-acetylglucosamidase-like" evidence="13">
    <location>
        <begin position="183"/>
        <end position="350"/>
    </location>
</feature>
<reference evidence="14 15" key="1">
    <citation type="submission" date="2022-07" db="EMBL/GenBank/DDBJ databases">
        <title>Methylomonas rivi sp. nov., Methylomonas rosea sp. nov., Methylomonas aureus sp. nov. and Methylomonas subterranea sp. nov., four novel methanotrophs isolated from a freshwater creek and the deep terrestrial subsurface.</title>
        <authorList>
            <person name="Abin C."/>
            <person name="Sankaranarayanan K."/>
            <person name="Garner C."/>
            <person name="Sindelar R."/>
            <person name="Kotary K."/>
            <person name="Garner R."/>
            <person name="Barclay S."/>
            <person name="Lawson P."/>
            <person name="Krumholz L."/>
        </authorList>
    </citation>
    <scope>NUCLEOTIDE SEQUENCE [LARGE SCALE GENOMIC DNA]</scope>
    <source>
        <strain evidence="14 15">SURF-1</strain>
    </source>
</reference>
<evidence type="ECO:0000256" key="10">
    <source>
        <dbReference type="ARBA" id="ARBA00023316"/>
    </source>
</evidence>
<protein>
    <recommendedName>
        <fullName evidence="5">Peptidoglycan hydrolase FlgJ</fullName>
    </recommendedName>
    <alternativeName>
        <fullName evidence="11">Muramidase FlgJ</fullName>
    </alternativeName>
</protein>
<keyword evidence="10" id="KW-0961">Cell wall biogenesis/degradation</keyword>
<evidence type="ECO:0000256" key="1">
    <source>
        <dbReference type="ARBA" id="ARBA00002954"/>
    </source>
</evidence>
<dbReference type="EMBL" id="JANIBM010000005">
    <property type="protein sequence ID" value="MCQ8180796.1"/>
    <property type="molecule type" value="Genomic_DNA"/>
</dbReference>
<dbReference type="Pfam" id="PF10135">
    <property type="entry name" value="Rod-binding"/>
    <property type="match status" value="1"/>
</dbReference>
<evidence type="ECO:0000256" key="4">
    <source>
        <dbReference type="ARBA" id="ARBA00007974"/>
    </source>
</evidence>
<evidence type="ECO:0000256" key="9">
    <source>
        <dbReference type="ARBA" id="ARBA00023295"/>
    </source>
</evidence>
<comment type="function">
    <text evidence="1">Flagellum-specific muramidase which hydrolyzes the peptidoglycan layer to assemble the rod structure in the periplasmic space.</text>
</comment>
<dbReference type="Gene3D" id="1.10.530.10">
    <property type="match status" value="1"/>
</dbReference>
<keyword evidence="14" id="KW-0969">Cilium</keyword>
<evidence type="ECO:0000256" key="8">
    <source>
        <dbReference type="ARBA" id="ARBA00022801"/>
    </source>
</evidence>
<proteinExistence type="inferred from homology"/>
<accession>A0ABT1UEY3</accession>
<dbReference type="SMART" id="SM00047">
    <property type="entry name" value="LYZ2"/>
    <property type="match status" value="1"/>
</dbReference>
<keyword evidence="9" id="KW-0326">Glycosidase</keyword>
<feature type="region of interest" description="Disordered" evidence="12">
    <location>
        <begin position="120"/>
        <end position="149"/>
    </location>
</feature>
<gene>
    <name evidence="14" type="primary">flgJ</name>
    <name evidence="14" type="ORF">NP603_06730</name>
</gene>
<evidence type="ECO:0000256" key="3">
    <source>
        <dbReference type="ARBA" id="ARBA00006880"/>
    </source>
</evidence>
<dbReference type="Gene3D" id="2.10.70.40">
    <property type="entry name" value="peptidoglycan hydrolase"/>
    <property type="match status" value="1"/>
</dbReference>
<evidence type="ECO:0000313" key="14">
    <source>
        <dbReference type="EMBL" id="MCQ8180796.1"/>
    </source>
</evidence>
<sequence>MLNVDSASVYTDFNSLAKLKQSAREQSPAAIKEVAKQFESLFLSMMMKSMREAKLADGILDSQQSQFYRDMYDQQMAMQLAGKPGIGFADLIAKQLSPKAAEEDEKDPKLATNEVLNRAAGTGSASQPDHHQTIAGNGASDGEPLESSGLNSLERSLAMLERSQNAMAGQWQNLENELQAAAGAGVGSETLSSKEEFVSQLRPHALEAARALGVDPNLLLAQAALETGWGQAVIKNGHGENSFNLFNIKADKSWQGKQAKALTLEFDGTSARKEMAGFRAYGSYKQSFDDYVNFIKNNPRYSEALKKAGNAGQYIRELQQAGYATDPRYAEKVMSIYHNQSAAEAAALRDAG</sequence>
<keyword evidence="14" id="KW-0966">Cell projection</keyword>
<comment type="caution">
    <text evidence="14">The sequence shown here is derived from an EMBL/GenBank/DDBJ whole genome shotgun (WGS) entry which is preliminary data.</text>
</comment>
<organism evidence="14 15">
    <name type="scientific">Methylomonas aurea</name>
    <dbReference type="NCBI Taxonomy" id="2952224"/>
    <lineage>
        <taxon>Bacteria</taxon>
        <taxon>Pseudomonadati</taxon>
        <taxon>Pseudomonadota</taxon>
        <taxon>Gammaproteobacteria</taxon>
        <taxon>Methylococcales</taxon>
        <taxon>Methylococcaceae</taxon>
        <taxon>Methylomonas</taxon>
    </lineage>
</organism>
<comment type="similarity">
    <text evidence="4">In the C-terminal section; belongs to the glycosyl hydrolase 73 family.</text>
</comment>
<dbReference type="InterPro" id="IPR013377">
    <property type="entry name" value="FlgJ"/>
</dbReference>
<dbReference type="PANTHER" id="PTHR33308">
    <property type="entry name" value="PEPTIDOGLYCAN HYDROLASE FLGJ"/>
    <property type="match status" value="1"/>
</dbReference>
<dbReference type="GO" id="GO:0016787">
    <property type="term" value="F:hydrolase activity"/>
    <property type="evidence" value="ECO:0007669"/>
    <property type="project" value="UniProtKB-KW"/>
</dbReference>
<comment type="subcellular location">
    <subcellularLocation>
        <location evidence="2">Periplasm</location>
    </subcellularLocation>
</comment>
<evidence type="ECO:0000256" key="12">
    <source>
        <dbReference type="SAM" id="MobiDB-lite"/>
    </source>
</evidence>
<evidence type="ECO:0000259" key="13">
    <source>
        <dbReference type="SMART" id="SM00047"/>
    </source>
</evidence>
<dbReference type="InterPro" id="IPR002901">
    <property type="entry name" value="MGlyc_endo_b_GlcNAc-like_dom"/>
</dbReference>
<keyword evidence="14" id="KW-0282">Flagellum</keyword>
<evidence type="ECO:0000256" key="5">
    <source>
        <dbReference type="ARBA" id="ARBA00013433"/>
    </source>
</evidence>
<dbReference type="InterPro" id="IPR051056">
    <property type="entry name" value="Glycosyl_Hydrolase_73"/>
</dbReference>
<dbReference type="PRINTS" id="PR01002">
    <property type="entry name" value="FLGFLGJ"/>
</dbReference>